<dbReference type="EMBL" id="JAUSUL010000003">
    <property type="protein sequence ID" value="MDQ0316757.1"/>
    <property type="molecule type" value="Genomic_DNA"/>
</dbReference>
<dbReference type="InterPro" id="IPR057326">
    <property type="entry name" value="KR_dom"/>
</dbReference>
<dbReference type="PANTHER" id="PTHR43639">
    <property type="entry name" value="OXIDOREDUCTASE, SHORT-CHAIN DEHYDROGENASE/REDUCTASE FAMILY (AFU_ORTHOLOGUE AFUA_5G02870)"/>
    <property type="match status" value="1"/>
</dbReference>
<dbReference type="SUPFAM" id="SSF51735">
    <property type="entry name" value="NAD(P)-binding Rossmann-fold domains"/>
    <property type="match status" value="1"/>
</dbReference>
<dbReference type="Pfam" id="PF00106">
    <property type="entry name" value="adh_short"/>
    <property type="match status" value="1"/>
</dbReference>
<dbReference type="PRINTS" id="PR00080">
    <property type="entry name" value="SDRFAMILY"/>
</dbReference>
<dbReference type="AlphaFoldDB" id="A0AAE3VR10"/>
<evidence type="ECO:0000256" key="3">
    <source>
        <dbReference type="RuleBase" id="RU000363"/>
    </source>
</evidence>
<dbReference type="GO" id="GO:0016491">
    <property type="term" value="F:oxidoreductase activity"/>
    <property type="evidence" value="ECO:0007669"/>
    <property type="project" value="UniProtKB-KW"/>
</dbReference>
<gene>
    <name evidence="5" type="ORF">J2S73_003233</name>
</gene>
<dbReference type="NCBIfam" id="NF006597">
    <property type="entry name" value="PRK09134.1"/>
    <property type="match status" value="1"/>
</dbReference>
<dbReference type="InterPro" id="IPR036291">
    <property type="entry name" value="NAD(P)-bd_dom_sf"/>
</dbReference>
<dbReference type="Gene3D" id="3.40.50.720">
    <property type="entry name" value="NAD(P)-binding Rossmann-like Domain"/>
    <property type="match status" value="1"/>
</dbReference>
<dbReference type="SMART" id="SM00822">
    <property type="entry name" value="PKS_KR"/>
    <property type="match status" value="1"/>
</dbReference>
<comment type="similarity">
    <text evidence="1 3">Belongs to the short-chain dehydrogenases/reductases (SDR) family.</text>
</comment>
<evidence type="ECO:0000313" key="6">
    <source>
        <dbReference type="Proteomes" id="UP001229244"/>
    </source>
</evidence>
<evidence type="ECO:0000259" key="4">
    <source>
        <dbReference type="SMART" id="SM00822"/>
    </source>
</evidence>
<proteinExistence type="inferred from homology"/>
<dbReference type="PROSITE" id="PS00061">
    <property type="entry name" value="ADH_SHORT"/>
    <property type="match status" value="1"/>
</dbReference>
<comment type="caution">
    <text evidence="5">The sequence shown here is derived from an EMBL/GenBank/DDBJ whole genome shotgun (WGS) entry which is preliminary data.</text>
</comment>
<protein>
    <submittedName>
        <fullName evidence="5">NAD(P)-dependent dehydrogenase (Short-subunit alcohol dehydrogenase family)</fullName>
    </submittedName>
</protein>
<keyword evidence="2" id="KW-0560">Oxidoreductase</keyword>
<dbReference type="InterPro" id="IPR020904">
    <property type="entry name" value="Sc_DH/Rdtase_CS"/>
</dbReference>
<dbReference type="RefSeq" id="WP_306886635.1">
    <property type="nucleotide sequence ID" value="NZ_JAUSUL010000003.1"/>
</dbReference>
<dbReference type="PANTHER" id="PTHR43639:SF1">
    <property type="entry name" value="SHORT-CHAIN DEHYDROGENASE_REDUCTASE FAMILY PROTEIN"/>
    <property type="match status" value="1"/>
</dbReference>
<evidence type="ECO:0000313" key="5">
    <source>
        <dbReference type="EMBL" id="MDQ0316757.1"/>
    </source>
</evidence>
<feature type="domain" description="Ketoreductase" evidence="4">
    <location>
        <begin position="7"/>
        <end position="192"/>
    </location>
</feature>
<evidence type="ECO:0000256" key="2">
    <source>
        <dbReference type="ARBA" id="ARBA00023002"/>
    </source>
</evidence>
<name>A0AAE3VR10_9HYPH</name>
<accession>A0AAE3VR10</accession>
<dbReference type="Proteomes" id="UP001229244">
    <property type="component" value="Unassembled WGS sequence"/>
</dbReference>
<sequence length="255" mass="26486">MAGAIARTALVTGGAKRVGRAIAEDLAANGYAVAIHCHSSRDAAEDLAAKLRSKGTTAAVVAGDLTDLDGLADIVEEASSALGPLGVLVNNAALFGDDGFETMSPDAFRTHMAINAAAPAFLTQAFARQVADDAGGVVVNITDQRVEKPVPTHFAYGASKAALAAMTETMAQALAPRIRVNAIAPGPTLQGERQSEDDFRRQVDGVLLKTGPSLDAFGATVRYFVDMPSITGQTVFLDGGQHLGWQTPDVLNIQE</sequence>
<evidence type="ECO:0000256" key="1">
    <source>
        <dbReference type="ARBA" id="ARBA00006484"/>
    </source>
</evidence>
<keyword evidence="6" id="KW-1185">Reference proteome</keyword>
<organism evidence="5 6">
    <name type="scientific">Amorphus orientalis</name>
    <dbReference type="NCBI Taxonomy" id="649198"/>
    <lineage>
        <taxon>Bacteria</taxon>
        <taxon>Pseudomonadati</taxon>
        <taxon>Pseudomonadota</taxon>
        <taxon>Alphaproteobacteria</taxon>
        <taxon>Hyphomicrobiales</taxon>
        <taxon>Amorphaceae</taxon>
        <taxon>Amorphus</taxon>
    </lineage>
</organism>
<dbReference type="InterPro" id="IPR002347">
    <property type="entry name" value="SDR_fam"/>
</dbReference>
<dbReference type="PRINTS" id="PR00081">
    <property type="entry name" value="GDHRDH"/>
</dbReference>
<reference evidence="5" key="1">
    <citation type="submission" date="2023-07" db="EMBL/GenBank/DDBJ databases">
        <title>Genomic Encyclopedia of Type Strains, Phase IV (KMG-IV): sequencing the most valuable type-strain genomes for metagenomic binning, comparative biology and taxonomic classification.</title>
        <authorList>
            <person name="Goeker M."/>
        </authorList>
    </citation>
    <scope>NUCLEOTIDE SEQUENCE</scope>
    <source>
        <strain evidence="5">DSM 21202</strain>
    </source>
</reference>